<evidence type="ECO:0000256" key="6">
    <source>
        <dbReference type="RuleBase" id="RU361200"/>
    </source>
</evidence>
<dbReference type="GO" id="GO:0005524">
    <property type="term" value="F:ATP binding"/>
    <property type="evidence" value="ECO:0007669"/>
    <property type="project" value="UniProtKB-UniRule"/>
</dbReference>
<keyword evidence="8" id="KW-0456">Lyase</keyword>
<dbReference type="NCBIfam" id="NF004679">
    <property type="entry name" value="PRK06019.1-5"/>
    <property type="match status" value="1"/>
</dbReference>
<dbReference type="GO" id="GO:0004638">
    <property type="term" value="F:phosphoribosylaminoimidazole carboxylase activity"/>
    <property type="evidence" value="ECO:0007669"/>
    <property type="project" value="InterPro"/>
</dbReference>
<comment type="subunit">
    <text evidence="5 6">Homodimer.</text>
</comment>
<organism evidence="8 9">
    <name type="scientific">Gleimia coleocanis DSM 15436</name>
    <dbReference type="NCBI Taxonomy" id="525245"/>
    <lineage>
        <taxon>Bacteria</taxon>
        <taxon>Bacillati</taxon>
        <taxon>Actinomycetota</taxon>
        <taxon>Actinomycetes</taxon>
        <taxon>Actinomycetales</taxon>
        <taxon>Actinomycetaceae</taxon>
        <taxon>Gleimia</taxon>
    </lineage>
</organism>
<dbReference type="AlphaFoldDB" id="C0VZR6"/>
<feature type="binding site" evidence="5">
    <location>
        <position position="181"/>
    </location>
    <ligand>
        <name>ATP</name>
        <dbReference type="ChEBI" id="CHEBI:30616"/>
    </ligand>
</feature>
<dbReference type="GO" id="GO:0005829">
    <property type="term" value="C:cytosol"/>
    <property type="evidence" value="ECO:0007669"/>
    <property type="project" value="TreeGrafter"/>
</dbReference>
<dbReference type="NCBIfam" id="NF004680">
    <property type="entry name" value="PRK06019.1-6"/>
    <property type="match status" value="1"/>
</dbReference>
<feature type="binding site" evidence="5">
    <location>
        <begin position="261"/>
        <end position="262"/>
    </location>
    <ligand>
        <name>ATP</name>
        <dbReference type="ChEBI" id="CHEBI:30616"/>
    </ligand>
</feature>
<reference evidence="8 9" key="1">
    <citation type="submission" date="2009-01" db="EMBL/GenBank/DDBJ databases">
        <authorList>
            <person name="Qin X."/>
            <person name="Bachman B."/>
            <person name="Battles P."/>
            <person name="Bell A."/>
            <person name="Bess C."/>
            <person name="Bickham C."/>
            <person name="Chaboub L."/>
            <person name="Chen D."/>
            <person name="Coyle M."/>
            <person name="Deiros D.R."/>
            <person name="Dinh H."/>
            <person name="Forbes L."/>
            <person name="Fowler G."/>
            <person name="Francisco L."/>
            <person name="Fu Q."/>
            <person name="Gubbala S."/>
            <person name="Hale W."/>
            <person name="Han Y."/>
            <person name="Hemphill L."/>
            <person name="Highlander S.K."/>
            <person name="Hirani K."/>
            <person name="Hogues M."/>
            <person name="Jackson L."/>
            <person name="Jakkamsetti A."/>
            <person name="Javaid M."/>
            <person name="Jiang H."/>
            <person name="Korchina V."/>
            <person name="Kovar C."/>
            <person name="Lara F."/>
            <person name="Lee S."/>
            <person name="Mata R."/>
            <person name="Mathew T."/>
            <person name="Moen C."/>
            <person name="Morales K."/>
            <person name="Munidasa M."/>
            <person name="Nazareth L."/>
            <person name="Ngo R."/>
            <person name="Nguyen L."/>
            <person name="Okwuonu G."/>
            <person name="Ongeri F."/>
            <person name="Patil S."/>
            <person name="Petrosino J."/>
            <person name="Pham C."/>
            <person name="Pham P."/>
            <person name="Pu L.-L."/>
            <person name="Puazo M."/>
            <person name="Raj R."/>
            <person name="Reid J."/>
            <person name="Rouhana J."/>
            <person name="Saada N."/>
            <person name="Shang Y."/>
            <person name="Simmons D."/>
            <person name="Thornton R."/>
            <person name="Warren J."/>
            <person name="Weissenberger G."/>
            <person name="Zhang J."/>
            <person name="Zhang L."/>
            <person name="Zhou C."/>
            <person name="Zhu D."/>
            <person name="Muzny D."/>
            <person name="Worley K."/>
            <person name="Gibbs R."/>
        </authorList>
    </citation>
    <scope>NUCLEOTIDE SEQUENCE [LARGE SCALE GENOMIC DNA]</scope>
    <source>
        <strain evidence="8 9">DSM 15436</strain>
    </source>
</reference>
<keyword evidence="9" id="KW-1185">Reference proteome</keyword>
<comment type="pathway">
    <text evidence="5 6">Purine metabolism; IMP biosynthesis via de novo pathway; 5-amino-1-(5-phospho-D-ribosyl)imidazole-4-carboxylate from 5-amino-1-(5-phospho-D-ribosyl)imidazole (N5-CAIR route): step 1/2.</text>
</comment>
<dbReference type="EMBL" id="ACFG01000030">
    <property type="protein sequence ID" value="EEH63775.1"/>
    <property type="molecule type" value="Genomic_DNA"/>
</dbReference>
<dbReference type="GO" id="GO:0034028">
    <property type="term" value="F:5-(carboxyamino)imidazole ribonucleotide synthase activity"/>
    <property type="evidence" value="ECO:0007669"/>
    <property type="project" value="UniProtKB-UniRule"/>
</dbReference>
<dbReference type="Pfam" id="PF02222">
    <property type="entry name" value="ATP-grasp"/>
    <property type="match status" value="1"/>
</dbReference>
<dbReference type="InterPro" id="IPR011054">
    <property type="entry name" value="Rudment_hybrid_motif"/>
</dbReference>
<dbReference type="NCBIfam" id="TIGR01161">
    <property type="entry name" value="purK"/>
    <property type="match status" value="1"/>
</dbReference>
<dbReference type="InterPro" id="IPR005875">
    <property type="entry name" value="PurK"/>
</dbReference>
<dbReference type="Gene3D" id="3.30.470.20">
    <property type="entry name" value="ATP-grasp fold, B domain"/>
    <property type="match status" value="1"/>
</dbReference>
<dbReference type="RefSeq" id="WP_006546566.1">
    <property type="nucleotide sequence ID" value="NZ_DS999543.1"/>
</dbReference>
<dbReference type="InterPro" id="IPR003135">
    <property type="entry name" value="ATP-grasp_carboxylate-amine"/>
</dbReference>
<comment type="caution">
    <text evidence="5">Lacks conserved residue(s) required for the propagation of feature annotation.</text>
</comment>
<evidence type="ECO:0000256" key="4">
    <source>
        <dbReference type="ARBA" id="ARBA00022840"/>
    </source>
</evidence>
<dbReference type="PANTHER" id="PTHR11609:SF5">
    <property type="entry name" value="PHOSPHORIBOSYLAMINOIMIDAZOLE CARBOXYLASE"/>
    <property type="match status" value="1"/>
</dbReference>
<dbReference type="GO" id="GO:0006189">
    <property type="term" value="P:'de novo' IMP biosynthetic process"/>
    <property type="evidence" value="ECO:0007669"/>
    <property type="project" value="UniProtKB-UniRule"/>
</dbReference>
<comment type="similarity">
    <text evidence="5 6">Belongs to the PurK/PurT family.</text>
</comment>
<dbReference type="HAMAP" id="MF_01928">
    <property type="entry name" value="PurK"/>
    <property type="match status" value="1"/>
</dbReference>
<dbReference type="Pfam" id="PF22660">
    <property type="entry name" value="RS_preATP-grasp-like"/>
    <property type="match status" value="1"/>
</dbReference>
<feature type="binding site" evidence="5">
    <location>
        <position position="101"/>
    </location>
    <ligand>
        <name>ATP</name>
        <dbReference type="ChEBI" id="CHEBI:30616"/>
    </ligand>
</feature>
<dbReference type="Gene3D" id="3.40.50.20">
    <property type="match status" value="1"/>
</dbReference>
<dbReference type="PANTHER" id="PTHR11609">
    <property type="entry name" value="PURINE BIOSYNTHESIS PROTEIN 6/7, PUR6/7"/>
    <property type="match status" value="1"/>
</dbReference>
<keyword evidence="2 5" id="KW-0547">Nucleotide-binding</keyword>
<dbReference type="Pfam" id="PF17769">
    <property type="entry name" value="PurK_C"/>
    <property type="match status" value="1"/>
</dbReference>
<evidence type="ECO:0000259" key="7">
    <source>
        <dbReference type="PROSITE" id="PS50975"/>
    </source>
</evidence>
<dbReference type="SUPFAM" id="SSF51246">
    <property type="entry name" value="Rudiment single hybrid motif"/>
    <property type="match status" value="1"/>
</dbReference>
<dbReference type="eggNOG" id="COG0026">
    <property type="taxonomic scope" value="Bacteria"/>
</dbReference>
<evidence type="ECO:0000256" key="2">
    <source>
        <dbReference type="ARBA" id="ARBA00022741"/>
    </source>
</evidence>
<dbReference type="FunFam" id="3.30.470.20:FF:000029">
    <property type="entry name" value="N5-carboxyaminoimidazole ribonucleotide synthase"/>
    <property type="match status" value="1"/>
</dbReference>
<dbReference type="OrthoDB" id="9804625at2"/>
<dbReference type="STRING" id="525245.HMPREF0044_0794"/>
<dbReference type="InterPro" id="IPR011761">
    <property type="entry name" value="ATP-grasp"/>
</dbReference>
<dbReference type="Gene3D" id="3.30.1490.20">
    <property type="entry name" value="ATP-grasp fold, A domain"/>
    <property type="match status" value="1"/>
</dbReference>
<comment type="catalytic activity">
    <reaction evidence="5 6">
        <text>5-amino-1-(5-phospho-beta-D-ribosyl)imidazole + hydrogencarbonate + ATP = 5-carboxyamino-1-(5-phospho-D-ribosyl)imidazole + ADP + phosphate + 2 H(+)</text>
        <dbReference type="Rhea" id="RHEA:19317"/>
        <dbReference type="ChEBI" id="CHEBI:15378"/>
        <dbReference type="ChEBI" id="CHEBI:17544"/>
        <dbReference type="ChEBI" id="CHEBI:30616"/>
        <dbReference type="ChEBI" id="CHEBI:43474"/>
        <dbReference type="ChEBI" id="CHEBI:58730"/>
        <dbReference type="ChEBI" id="CHEBI:137981"/>
        <dbReference type="ChEBI" id="CHEBI:456216"/>
        <dbReference type="EC" id="6.3.4.18"/>
    </reaction>
</comment>
<name>C0VZR6_9ACTO</name>
<feature type="domain" description="ATP-grasp" evidence="7">
    <location>
        <begin position="105"/>
        <end position="291"/>
    </location>
</feature>
<keyword evidence="1 5" id="KW-0436">Ligase</keyword>
<comment type="function">
    <text evidence="6">Catalyzes the ATP-dependent conversion of 5-aminoimidazole ribonucleotide (AIR) and HCO(3)- to N5-carboxyaminoimidazole ribonucleotide (N5-CAIR).</text>
</comment>
<dbReference type="HOGENOM" id="CLU_011534_0_2_11"/>
<evidence type="ECO:0000256" key="1">
    <source>
        <dbReference type="ARBA" id="ARBA00022598"/>
    </source>
</evidence>
<feature type="binding site" evidence="5">
    <location>
        <begin position="173"/>
        <end position="176"/>
    </location>
    <ligand>
        <name>ATP</name>
        <dbReference type="ChEBI" id="CHEBI:30616"/>
    </ligand>
</feature>
<keyword evidence="3 5" id="KW-0658">Purine biosynthesis</keyword>
<evidence type="ECO:0000313" key="9">
    <source>
        <dbReference type="Proteomes" id="UP000010301"/>
    </source>
</evidence>
<accession>C0VZR6</accession>
<dbReference type="Proteomes" id="UP000010301">
    <property type="component" value="Unassembled WGS sequence"/>
</dbReference>
<comment type="caution">
    <text evidence="8">The sequence shown here is derived from an EMBL/GenBank/DDBJ whole genome shotgun (WGS) entry which is preliminary data.</text>
</comment>
<dbReference type="GO" id="GO:0046872">
    <property type="term" value="F:metal ion binding"/>
    <property type="evidence" value="ECO:0007669"/>
    <property type="project" value="InterPro"/>
</dbReference>
<sequence length="373" mass="40338">MSRVVAVIGGGQLARMMAPPATNLNITLKALVEGPLTSASKAIPASFVARPGDLDAVKYLVEGADVLTFEHEHIPAEVLAEMEQTLPVYPKPQALLYAQDKLEMRAKLEEIGVPVPRWTKATMEAEVEAFGNAVGWPIIVKTPRGGYDGKGVKVTHTAAEVSDWLADSALILEEKVPFVRELSQLVARSATGEFKAWPLVASIQKDGVCWQVIAPAPQLASGVDTESQAAWIAQTIAEKLDVTGVLAVELFETADGKLYVNELAMRPHNSGHWTQDGCETSQFEQHLRAVLGLPLGETKLRPGVWVMQNLLGTNYREADEALPQVLQEIPEAKVHIYGKDVRPGRKLGHINVGAATVAEAQRKAARAAEILFG</sequence>
<comment type="function">
    <text evidence="5">Catalyzes the ATP-dependent conversion of 5-aminoimidazole ribonucleotide (AIR) and HCO(3)(-) to N5-carboxyaminoimidazole ribonucleotide (N5-CAIR).</text>
</comment>
<evidence type="ECO:0000256" key="5">
    <source>
        <dbReference type="HAMAP-Rule" id="MF_01928"/>
    </source>
</evidence>
<proteinExistence type="inferred from homology"/>
<evidence type="ECO:0000313" key="8">
    <source>
        <dbReference type="EMBL" id="EEH63775.1"/>
    </source>
</evidence>
<dbReference type="InterPro" id="IPR040686">
    <property type="entry name" value="PurK_C"/>
</dbReference>
<keyword evidence="4 5" id="KW-0067">ATP-binding</keyword>
<feature type="binding site" evidence="5">
    <location>
        <position position="141"/>
    </location>
    <ligand>
        <name>ATP</name>
        <dbReference type="ChEBI" id="CHEBI:30616"/>
    </ligand>
</feature>
<dbReference type="InterPro" id="IPR013815">
    <property type="entry name" value="ATP_grasp_subdomain_1"/>
</dbReference>
<dbReference type="EC" id="6.3.4.18" evidence="5 6"/>
<evidence type="ECO:0000256" key="3">
    <source>
        <dbReference type="ARBA" id="ARBA00022755"/>
    </source>
</evidence>
<gene>
    <name evidence="5 6 8" type="primary">purK</name>
    <name evidence="8" type="ORF">HMPREF0044_0794</name>
</gene>
<dbReference type="UniPathway" id="UPA00074">
    <property type="reaction ID" value="UER00942"/>
</dbReference>
<protein>
    <recommendedName>
        <fullName evidence="5 6">N5-carboxyaminoimidazole ribonucleotide synthase</fullName>
        <shortName evidence="5 6">N5-CAIR synthase</shortName>
        <ecNumber evidence="5 6">6.3.4.18</ecNumber>
    </recommendedName>
    <alternativeName>
        <fullName evidence="5 6">5-(carboxyamino)imidazole ribonucleotide synthetase</fullName>
    </alternativeName>
</protein>
<dbReference type="InterPro" id="IPR054350">
    <property type="entry name" value="PurT/PurK_preATP-grasp"/>
</dbReference>
<dbReference type="SUPFAM" id="SSF56059">
    <property type="entry name" value="Glutathione synthetase ATP-binding domain-like"/>
    <property type="match status" value="1"/>
</dbReference>
<dbReference type="InterPro" id="IPR016185">
    <property type="entry name" value="PreATP-grasp_dom_sf"/>
</dbReference>
<dbReference type="PROSITE" id="PS50975">
    <property type="entry name" value="ATP_GRASP"/>
    <property type="match status" value="1"/>
</dbReference>
<dbReference type="SUPFAM" id="SSF52440">
    <property type="entry name" value="PreATP-grasp domain"/>
    <property type="match status" value="1"/>
</dbReference>